<dbReference type="Proteomes" id="UP000515158">
    <property type="component" value="Unplaced"/>
</dbReference>
<dbReference type="GeneID" id="117650417"/>
<dbReference type="Gene3D" id="3.30.160.60">
    <property type="entry name" value="Classic Zinc Finger"/>
    <property type="match status" value="1"/>
</dbReference>
<keyword evidence="1" id="KW-0862">Zinc</keyword>
<protein>
    <submittedName>
        <fullName evidence="4">Longitudinals lacking protein, isoforms A/B/D/L-like</fullName>
    </submittedName>
</protein>
<accession>A0A6P8ZY22</accession>
<feature type="domain" description="C2H2-type" evidence="2">
    <location>
        <begin position="28"/>
        <end position="55"/>
    </location>
</feature>
<keyword evidence="1" id="KW-0479">Metal-binding</keyword>
<dbReference type="InParanoid" id="A0A6P8ZY22"/>
<evidence type="ECO:0000256" key="1">
    <source>
        <dbReference type="PROSITE-ProRule" id="PRU00042"/>
    </source>
</evidence>
<evidence type="ECO:0000313" key="3">
    <source>
        <dbReference type="Proteomes" id="UP000515158"/>
    </source>
</evidence>
<dbReference type="InterPro" id="IPR013087">
    <property type="entry name" value="Znf_C2H2_type"/>
</dbReference>
<dbReference type="SMART" id="SM00355">
    <property type="entry name" value="ZnF_C2H2"/>
    <property type="match status" value="2"/>
</dbReference>
<keyword evidence="3" id="KW-1185">Reference proteome</keyword>
<keyword evidence="1" id="KW-0863">Zinc-finger</keyword>
<feature type="domain" description="C2H2-type" evidence="2">
    <location>
        <begin position="57"/>
        <end position="85"/>
    </location>
</feature>
<evidence type="ECO:0000259" key="2">
    <source>
        <dbReference type="PROSITE" id="PS50157"/>
    </source>
</evidence>
<evidence type="ECO:0000313" key="4">
    <source>
        <dbReference type="RefSeq" id="XP_034249731.1"/>
    </source>
</evidence>
<dbReference type="InterPro" id="IPR036236">
    <property type="entry name" value="Znf_C2H2_sf"/>
</dbReference>
<dbReference type="RefSeq" id="XP_034249731.1">
    <property type="nucleotide sequence ID" value="XM_034393840.1"/>
</dbReference>
<name>A0A6P8ZY22_THRPL</name>
<dbReference type="AlphaFoldDB" id="A0A6P8ZY22"/>
<sequence length="87" mass="10182">MCSVRPAGTLAHHISEDTNTSLEFRGEFSCPRCGKDYRWKRNLTRHLSKECGKEPAFQCHSCDYRSKHKQHMLRHIASRHAEQDPLM</sequence>
<dbReference type="SUPFAM" id="SSF57667">
    <property type="entry name" value="beta-beta-alpha zinc fingers"/>
    <property type="match status" value="1"/>
</dbReference>
<dbReference type="KEGG" id="tpal:117650417"/>
<dbReference type="PROSITE" id="PS50157">
    <property type="entry name" value="ZINC_FINGER_C2H2_2"/>
    <property type="match status" value="2"/>
</dbReference>
<gene>
    <name evidence="4" type="primary">LOC117650417</name>
</gene>
<organism evidence="4">
    <name type="scientific">Thrips palmi</name>
    <name type="common">Melon thrips</name>
    <dbReference type="NCBI Taxonomy" id="161013"/>
    <lineage>
        <taxon>Eukaryota</taxon>
        <taxon>Metazoa</taxon>
        <taxon>Ecdysozoa</taxon>
        <taxon>Arthropoda</taxon>
        <taxon>Hexapoda</taxon>
        <taxon>Insecta</taxon>
        <taxon>Pterygota</taxon>
        <taxon>Neoptera</taxon>
        <taxon>Paraneoptera</taxon>
        <taxon>Thysanoptera</taxon>
        <taxon>Terebrantia</taxon>
        <taxon>Thripoidea</taxon>
        <taxon>Thripidae</taxon>
        <taxon>Thrips</taxon>
    </lineage>
</organism>
<reference evidence="4" key="1">
    <citation type="submission" date="2025-08" db="UniProtKB">
        <authorList>
            <consortium name="RefSeq"/>
        </authorList>
    </citation>
    <scope>IDENTIFICATION</scope>
    <source>
        <tissue evidence="4">Total insect</tissue>
    </source>
</reference>
<dbReference type="GO" id="GO:0008270">
    <property type="term" value="F:zinc ion binding"/>
    <property type="evidence" value="ECO:0007669"/>
    <property type="project" value="UniProtKB-KW"/>
</dbReference>
<proteinExistence type="predicted"/>
<dbReference type="OrthoDB" id="10004641at2759"/>